<dbReference type="Proteomes" id="UP001304300">
    <property type="component" value="Chromosome"/>
</dbReference>
<dbReference type="AlphaFoldDB" id="A0AAQ3LB84"/>
<gene>
    <name evidence="1" type="ORF">RZN69_16915</name>
</gene>
<protein>
    <submittedName>
        <fullName evidence="1">Uncharacterized protein</fullName>
    </submittedName>
</protein>
<dbReference type="Gene3D" id="2.60.40.1080">
    <property type="match status" value="1"/>
</dbReference>
<sequence length="319" mass="33616">MNHQICVYKNLYRDLCVFSISTLITSVYLSGATLEVSSFSAGGMNSTNNVVSNSSLASLGGNNTVGSNTLRSGYPGQLFDIDALTVEIPGGGSPEVADNATLQLAAIANNTDATTYDAVDTATWSSQHASVNSIVAGLLTPNGVAEQTTVTIRADYLGETGTLDIKILDIDTDNFITSPYNFSGDGIPDAWQLANFRPGSGSASPEASPALDGRLNYFKYYFLLSPLRYDLASVITATTVDVGGDDHLAIQFTRVADVPVSFNVEIGFGDDVLVTQNRRNGILHQSIDNGDGTITEIYRDVAPVAGAAFSTVDVGFIAP</sequence>
<dbReference type="KEGG" id="puo:RZN69_16915"/>
<reference evidence="1 2" key="1">
    <citation type="submission" date="2023-10" db="EMBL/GenBank/DDBJ databases">
        <title>Rubellicoccus peritrichatus gen. nov., sp. nov., isolated from an algae of coral reef tank.</title>
        <authorList>
            <person name="Luo J."/>
        </authorList>
    </citation>
    <scope>NUCLEOTIDE SEQUENCE [LARGE SCALE GENOMIC DNA]</scope>
    <source>
        <strain evidence="1 2">CR14</strain>
    </source>
</reference>
<dbReference type="EMBL" id="CP136920">
    <property type="protein sequence ID" value="WOO40303.1"/>
    <property type="molecule type" value="Genomic_DNA"/>
</dbReference>
<accession>A0AAQ3LB84</accession>
<proteinExistence type="predicted"/>
<evidence type="ECO:0000313" key="1">
    <source>
        <dbReference type="EMBL" id="WOO40303.1"/>
    </source>
</evidence>
<organism evidence="1 2">
    <name type="scientific">Rubellicoccus peritrichatus</name>
    <dbReference type="NCBI Taxonomy" id="3080537"/>
    <lineage>
        <taxon>Bacteria</taxon>
        <taxon>Pseudomonadati</taxon>
        <taxon>Verrucomicrobiota</taxon>
        <taxon>Opitutia</taxon>
        <taxon>Puniceicoccales</taxon>
        <taxon>Cerasicoccaceae</taxon>
        <taxon>Rubellicoccus</taxon>
    </lineage>
</organism>
<keyword evidence="2" id="KW-1185">Reference proteome</keyword>
<evidence type="ECO:0000313" key="2">
    <source>
        <dbReference type="Proteomes" id="UP001304300"/>
    </source>
</evidence>
<name>A0AAQ3LB84_9BACT</name>
<dbReference type="RefSeq" id="WP_317832481.1">
    <property type="nucleotide sequence ID" value="NZ_CP136920.1"/>
</dbReference>